<feature type="transmembrane region" description="Helical" evidence="10">
    <location>
        <begin position="390"/>
        <end position="414"/>
    </location>
</feature>
<feature type="transmembrane region" description="Helical" evidence="10">
    <location>
        <begin position="98"/>
        <end position="119"/>
    </location>
</feature>
<dbReference type="RefSeq" id="WP_235290772.1">
    <property type="nucleotide sequence ID" value="NZ_BSOH01000007.1"/>
</dbReference>
<dbReference type="InterPro" id="IPR045070">
    <property type="entry name" value="MATE_MepA-like"/>
</dbReference>
<keyword evidence="12" id="KW-1185">Reference proteome</keyword>
<evidence type="ECO:0000313" key="12">
    <source>
        <dbReference type="Proteomes" id="UP001156666"/>
    </source>
</evidence>
<evidence type="ECO:0000256" key="8">
    <source>
        <dbReference type="ARBA" id="ARBA00023136"/>
    </source>
</evidence>
<dbReference type="Pfam" id="PF01554">
    <property type="entry name" value="MatE"/>
    <property type="match status" value="2"/>
</dbReference>
<name>A0AA37SPW5_9BACT</name>
<feature type="transmembrane region" description="Helical" evidence="10">
    <location>
        <begin position="288"/>
        <end position="308"/>
    </location>
</feature>
<dbReference type="GO" id="GO:0015297">
    <property type="term" value="F:antiporter activity"/>
    <property type="evidence" value="ECO:0007669"/>
    <property type="project" value="InterPro"/>
</dbReference>
<reference evidence="11" key="1">
    <citation type="journal article" date="2014" name="Int. J. Syst. Evol. Microbiol.">
        <title>Complete genome sequence of Corynebacterium casei LMG S-19264T (=DSM 44701T), isolated from a smear-ripened cheese.</title>
        <authorList>
            <consortium name="US DOE Joint Genome Institute (JGI-PGF)"/>
            <person name="Walter F."/>
            <person name="Albersmeier A."/>
            <person name="Kalinowski J."/>
            <person name="Ruckert C."/>
        </authorList>
    </citation>
    <scope>NUCLEOTIDE SEQUENCE</scope>
    <source>
        <strain evidence="11">NBRC 108769</strain>
    </source>
</reference>
<feature type="transmembrane region" description="Helical" evidence="10">
    <location>
        <begin position="420"/>
        <end position="439"/>
    </location>
</feature>
<keyword evidence="9" id="KW-0046">Antibiotic resistance</keyword>
<dbReference type="InterPro" id="IPR048279">
    <property type="entry name" value="MdtK-like"/>
</dbReference>
<dbReference type="GO" id="GO:0042910">
    <property type="term" value="F:xenobiotic transmembrane transporter activity"/>
    <property type="evidence" value="ECO:0007669"/>
    <property type="project" value="InterPro"/>
</dbReference>
<evidence type="ECO:0000313" key="11">
    <source>
        <dbReference type="EMBL" id="GLR17049.1"/>
    </source>
</evidence>
<dbReference type="AlphaFoldDB" id="A0AA37SPW5"/>
<evidence type="ECO:0000256" key="10">
    <source>
        <dbReference type="SAM" id="Phobius"/>
    </source>
</evidence>
<reference evidence="11" key="2">
    <citation type="submission" date="2023-01" db="EMBL/GenBank/DDBJ databases">
        <title>Draft genome sequence of Portibacter lacus strain NBRC 108769.</title>
        <authorList>
            <person name="Sun Q."/>
            <person name="Mori K."/>
        </authorList>
    </citation>
    <scope>NUCLEOTIDE SEQUENCE</scope>
    <source>
        <strain evidence="11">NBRC 108769</strain>
    </source>
</reference>
<dbReference type="Proteomes" id="UP001156666">
    <property type="component" value="Unassembled WGS sequence"/>
</dbReference>
<evidence type="ECO:0000256" key="6">
    <source>
        <dbReference type="ARBA" id="ARBA00022692"/>
    </source>
</evidence>
<dbReference type="PIRSF" id="PIRSF006603">
    <property type="entry name" value="DinF"/>
    <property type="match status" value="1"/>
</dbReference>
<dbReference type="InterPro" id="IPR002528">
    <property type="entry name" value="MATE_fam"/>
</dbReference>
<evidence type="ECO:0000256" key="1">
    <source>
        <dbReference type="ARBA" id="ARBA00004651"/>
    </source>
</evidence>
<dbReference type="CDD" id="cd13143">
    <property type="entry name" value="MATE_MepA_like"/>
    <property type="match status" value="1"/>
</dbReference>
<dbReference type="PANTHER" id="PTHR43823">
    <property type="entry name" value="SPORULATION PROTEIN YKVU"/>
    <property type="match status" value="1"/>
</dbReference>
<proteinExistence type="inferred from homology"/>
<gene>
    <name evidence="11" type="ORF">GCM10007940_16640</name>
</gene>
<comment type="similarity">
    <text evidence="2">Belongs to the multi antimicrobial extrusion (MATE) (TC 2.A.66.1) family. MepA subfamily.</text>
</comment>
<dbReference type="PANTHER" id="PTHR43823:SF3">
    <property type="entry name" value="MULTIDRUG EXPORT PROTEIN MEPA"/>
    <property type="match status" value="1"/>
</dbReference>
<feature type="transmembrane region" description="Helical" evidence="10">
    <location>
        <begin position="139"/>
        <end position="157"/>
    </location>
</feature>
<keyword evidence="6 10" id="KW-0812">Transmembrane</keyword>
<feature type="transmembrane region" description="Helical" evidence="10">
    <location>
        <begin position="258"/>
        <end position="282"/>
    </location>
</feature>
<dbReference type="GO" id="GO:0046677">
    <property type="term" value="P:response to antibiotic"/>
    <property type="evidence" value="ECO:0007669"/>
    <property type="project" value="UniProtKB-KW"/>
</dbReference>
<keyword evidence="8 10" id="KW-0472">Membrane</keyword>
<dbReference type="GO" id="GO:0005886">
    <property type="term" value="C:plasma membrane"/>
    <property type="evidence" value="ECO:0007669"/>
    <property type="project" value="UniProtKB-SubCell"/>
</dbReference>
<evidence type="ECO:0000256" key="2">
    <source>
        <dbReference type="ARBA" id="ARBA00008417"/>
    </source>
</evidence>
<evidence type="ECO:0000256" key="3">
    <source>
        <dbReference type="ARBA" id="ARBA00022106"/>
    </source>
</evidence>
<dbReference type="InterPro" id="IPR051327">
    <property type="entry name" value="MATE_MepA_subfamily"/>
</dbReference>
<feature type="transmembrane region" description="Helical" evidence="10">
    <location>
        <begin position="54"/>
        <end position="77"/>
    </location>
</feature>
<keyword evidence="7 10" id="KW-1133">Transmembrane helix</keyword>
<comment type="subcellular location">
    <subcellularLocation>
        <location evidence="1">Cell membrane</location>
        <topology evidence="1">Multi-pass membrane protein</topology>
    </subcellularLocation>
</comment>
<evidence type="ECO:0000256" key="7">
    <source>
        <dbReference type="ARBA" id="ARBA00022989"/>
    </source>
</evidence>
<dbReference type="EMBL" id="BSOH01000007">
    <property type="protein sequence ID" value="GLR17049.1"/>
    <property type="molecule type" value="Genomic_DNA"/>
</dbReference>
<feature type="transmembrane region" description="Helical" evidence="10">
    <location>
        <begin position="329"/>
        <end position="350"/>
    </location>
</feature>
<comment type="caution">
    <text evidence="11">The sequence shown here is derived from an EMBL/GenBank/DDBJ whole genome shotgun (WGS) entry which is preliminary data.</text>
</comment>
<keyword evidence="5" id="KW-1003">Cell membrane</keyword>
<dbReference type="NCBIfam" id="TIGR00797">
    <property type="entry name" value="matE"/>
    <property type="match status" value="1"/>
</dbReference>
<sequence>MSIKPNKSTSFGTEPIINLLRQQAIPASIGILIMSIYGIVDTIFVGRWVGSNGIAGVTVVFPITFLISSFGMAVGIGGSSVLSRALGNDENKKALTTFGNQVLLTLVLAITFMVVGFVFEEEILNAFGGKGEVLQPAKEYFHIVLFGVPFLSWAMMANNVIRAEGFPKVAMVTMIVPAVMNLILDPLFIGYYEWGMAGAAWATVIGYIASAIFTLWFFLFGKSELNLSIRSLAPNWGIIKEISAIGSVTLARQGTISVLAIILNNALFNTGGALALSAYGILNRMMMFANFPVIGITQGFMPIAGYNYGAKFWGRLKETVNISIKTASIIAVIIFTCIMIFAPSIVKIFTTDQELIEIAIPALRIAFLATPLIALGLIGSAYFQAIGKALPALLLTLTKQGFFLIPLILILPPIFGVNGIWYSFPIADIGAASITYFYLRKQMRKIPT</sequence>
<organism evidence="11 12">
    <name type="scientific">Portibacter lacus</name>
    <dbReference type="NCBI Taxonomy" id="1099794"/>
    <lineage>
        <taxon>Bacteria</taxon>
        <taxon>Pseudomonadati</taxon>
        <taxon>Bacteroidota</taxon>
        <taxon>Saprospiria</taxon>
        <taxon>Saprospirales</taxon>
        <taxon>Haliscomenobacteraceae</taxon>
        <taxon>Portibacter</taxon>
    </lineage>
</organism>
<feature type="transmembrane region" description="Helical" evidence="10">
    <location>
        <begin position="198"/>
        <end position="220"/>
    </location>
</feature>
<evidence type="ECO:0000256" key="9">
    <source>
        <dbReference type="ARBA" id="ARBA00023251"/>
    </source>
</evidence>
<evidence type="ECO:0000256" key="4">
    <source>
        <dbReference type="ARBA" id="ARBA00022448"/>
    </source>
</evidence>
<evidence type="ECO:0000256" key="5">
    <source>
        <dbReference type="ARBA" id="ARBA00022475"/>
    </source>
</evidence>
<feature type="transmembrane region" description="Helical" evidence="10">
    <location>
        <begin position="169"/>
        <end position="192"/>
    </location>
</feature>
<feature type="transmembrane region" description="Helical" evidence="10">
    <location>
        <begin position="362"/>
        <end position="383"/>
    </location>
</feature>
<protein>
    <recommendedName>
        <fullName evidence="3">Multidrug export protein MepA</fullName>
    </recommendedName>
</protein>
<accession>A0AA37SPW5</accession>
<keyword evidence="4" id="KW-0813">Transport</keyword>
<feature type="transmembrane region" description="Helical" evidence="10">
    <location>
        <begin position="29"/>
        <end position="48"/>
    </location>
</feature>